<dbReference type="FunFam" id="3.40.640.10:FF:000037">
    <property type="entry name" value="dTDP-4-amino-4,6-dideoxygalactose transaminase"/>
    <property type="match status" value="1"/>
</dbReference>
<gene>
    <name evidence="1" type="ORF">TM448B00401_0025</name>
</gene>
<dbReference type="GO" id="GO:0019180">
    <property type="term" value="F:dTDP-4-amino-4,6-dideoxygalactose transaminase activity"/>
    <property type="evidence" value="ECO:0007669"/>
    <property type="project" value="TreeGrafter"/>
</dbReference>
<dbReference type="GO" id="GO:0000271">
    <property type="term" value="P:polysaccharide biosynthetic process"/>
    <property type="evidence" value="ECO:0007669"/>
    <property type="project" value="TreeGrafter"/>
</dbReference>
<dbReference type="NCBIfam" id="TIGR02379">
    <property type="entry name" value="ECA_wecE"/>
    <property type="match status" value="1"/>
</dbReference>
<dbReference type="InterPro" id="IPR000653">
    <property type="entry name" value="DegT/StrS_aminotransferase"/>
</dbReference>
<protein>
    <submittedName>
        <fullName evidence="1">Putative DegT/DnrJ/EryC1/StrS aminotransferase family protein</fullName>
    </submittedName>
</protein>
<dbReference type="EMBL" id="MT144618">
    <property type="protein sequence ID" value="QJH95372.1"/>
    <property type="molecule type" value="Genomic_DNA"/>
</dbReference>
<dbReference type="PANTHER" id="PTHR30244:SF34">
    <property type="entry name" value="DTDP-4-AMINO-4,6-DIDEOXYGALACTOSE TRANSAMINASE"/>
    <property type="match status" value="1"/>
</dbReference>
<dbReference type="GO" id="GO:0030170">
    <property type="term" value="F:pyridoxal phosphate binding"/>
    <property type="evidence" value="ECO:0007669"/>
    <property type="project" value="TreeGrafter"/>
</dbReference>
<accession>A0A6M3XC82</accession>
<proteinExistence type="predicted"/>
<evidence type="ECO:0000313" key="1">
    <source>
        <dbReference type="EMBL" id="QJH95372.1"/>
    </source>
</evidence>
<dbReference type="SUPFAM" id="SSF53383">
    <property type="entry name" value="PLP-dependent transferases"/>
    <property type="match status" value="1"/>
</dbReference>
<keyword evidence="1" id="KW-0808">Transferase</keyword>
<dbReference type="InterPro" id="IPR012749">
    <property type="entry name" value="WecE-like"/>
</dbReference>
<reference evidence="1" key="1">
    <citation type="submission" date="2020-03" db="EMBL/GenBank/DDBJ databases">
        <title>The deep terrestrial virosphere.</title>
        <authorList>
            <person name="Holmfeldt K."/>
            <person name="Nilsson E."/>
            <person name="Simone D."/>
            <person name="Lopez-Fernandez M."/>
            <person name="Wu X."/>
            <person name="de Brujin I."/>
            <person name="Lundin D."/>
            <person name="Andersson A."/>
            <person name="Bertilsson S."/>
            <person name="Dopson M."/>
        </authorList>
    </citation>
    <scope>NUCLEOTIDE SEQUENCE</scope>
    <source>
        <strain evidence="1">TM448B00401</strain>
    </source>
</reference>
<dbReference type="CDD" id="cd00616">
    <property type="entry name" value="AHBA_syn"/>
    <property type="match status" value="1"/>
</dbReference>
<dbReference type="NCBIfam" id="NF008687">
    <property type="entry name" value="PRK11706.1"/>
    <property type="match status" value="1"/>
</dbReference>
<dbReference type="PIRSF" id="PIRSF000390">
    <property type="entry name" value="PLP_StrS"/>
    <property type="match status" value="1"/>
</dbReference>
<keyword evidence="1" id="KW-0032">Aminotransferase</keyword>
<dbReference type="Gene3D" id="3.40.640.10">
    <property type="entry name" value="Type I PLP-dependent aspartate aminotransferase-like (Major domain)"/>
    <property type="match status" value="1"/>
</dbReference>
<name>A0A6M3XC82_9ZZZZ</name>
<sequence length="346" mass="38268">MRRCEEWLEQALSARRALMTHSCTAALEMAAILSDVGVGDEVIMPSFTFSATATAFVLRGATIVFVDIDSETLNIDPALIEPAITERTKVVVPVHYAGLACDMDSIMSIARQHDLMVVEDAAQAHLSTYKGKALGTIGDLGCLSFHETKNVISGEGGALILNNERLLDRAEIIREKGTDRSRFFRGQVDKYTWQDIGSSYCPGEIVSAFLMAQLEHAAAICERRRAVYDLYRDLLAPLGTDGTIGLPRATGTEVNGHIFWILLESESVRADLIRFLNSRDINAVFHYVPLHSAPAGRKFGRSSGDMAVTDQISNRLLRLPLYYTLHENEVHRVAQAIFAYFGRSFP</sequence>
<dbReference type="InterPro" id="IPR015421">
    <property type="entry name" value="PyrdxlP-dep_Trfase_major"/>
</dbReference>
<dbReference type="PANTHER" id="PTHR30244">
    <property type="entry name" value="TRANSAMINASE"/>
    <property type="match status" value="1"/>
</dbReference>
<dbReference type="AlphaFoldDB" id="A0A6M3XC82"/>
<dbReference type="Pfam" id="PF01041">
    <property type="entry name" value="DegT_DnrJ_EryC1"/>
    <property type="match status" value="1"/>
</dbReference>
<dbReference type="InterPro" id="IPR015424">
    <property type="entry name" value="PyrdxlP-dep_Trfase"/>
</dbReference>
<organism evidence="1">
    <name type="scientific">viral metagenome</name>
    <dbReference type="NCBI Taxonomy" id="1070528"/>
    <lineage>
        <taxon>unclassified sequences</taxon>
        <taxon>metagenomes</taxon>
        <taxon>organismal metagenomes</taxon>
    </lineage>
</organism>